<dbReference type="InterPro" id="IPR017853">
    <property type="entry name" value="GH"/>
</dbReference>
<evidence type="ECO:0000256" key="2">
    <source>
        <dbReference type="SAM" id="MobiDB-lite"/>
    </source>
</evidence>
<organism evidence="5 6">
    <name type="scientific">Acidicapsa dinghuensis</name>
    <dbReference type="NCBI Taxonomy" id="2218256"/>
    <lineage>
        <taxon>Bacteria</taxon>
        <taxon>Pseudomonadati</taxon>
        <taxon>Acidobacteriota</taxon>
        <taxon>Terriglobia</taxon>
        <taxon>Terriglobales</taxon>
        <taxon>Acidobacteriaceae</taxon>
        <taxon>Acidicapsa</taxon>
    </lineage>
</organism>
<protein>
    <submittedName>
        <fullName evidence="5">Alpha-glucosidase</fullName>
    </submittedName>
</protein>
<evidence type="ECO:0000259" key="4">
    <source>
        <dbReference type="SMART" id="SM00642"/>
    </source>
</evidence>
<dbReference type="SUPFAM" id="SSF51445">
    <property type="entry name" value="(Trans)glycosidases"/>
    <property type="match status" value="1"/>
</dbReference>
<dbReference type="InterPro" id="IPR013780">
    <property type="entry name" value="Glyco_hydro_b"/>
</dbReference>
<evidence type="ECO:0000256" key="1">
    <source>
        <dbReference type="ARBA" id="ARBA00008061"/>
    </source>
</evidence>
<dbReference type="Gene3D" id="3.90.400.10">
    <property type="entry name" value="Oligo-1,6-glucosidase, Domain 2"/>
    <property type="match status" value="1"/>
</dbReference>
<gene>
    <name evidence="5" type="ORF">ACFPT7_01965</name>
</gene>
<proteinExistence type="inferred from homology"/>
<reference evidence="6" key="1">
    <citation type="journal article" date="2019" name="Int. J. Syst. Evol. Microbiol.">
        <title>The Global Catalogue of Microorganisms (GCM) 10K type strain sequencing project: providing services to taxonomists for standard genome sequencing and annotation.</title>
        <authorList>
            <consortium name="The Broad Institute Genomics Platform"/>
            <consortium name="The Broad Institute Genome Sequencing Center for Infectious Disease"/>
            <person name="Wu L."/>
            <person name="Ma J."/>
        </authorList>
    </citation>
    <scope>NUCLEOTIDE SEQUENCE [LARGE SCALE GENOMIC DNA]</scope>
    <source>
        <strain evidence="6">JCM 4087</strain>
    </source>
</reference>
<feature type="chain" id="PRO_5045928430" evidence="3">
    <location>
        <begin position="25"/>
        <end position="600"/>
    </location>
</feature>
<feature type="compositionally biased region" description="Basic and acidic residues" evidence="2">
    <location>
        <begin position="449"/>
        <end position="458"/>
    </location>
</feature>
<dbReference type="InterPro" id="IPR006047">
    <property type="entry name" value="GH13_cat_dom"/>
</dbReference>
<comment type="caution">
    <text evidence="5">The sequence shown here is derived from an EMBL/GenBank/DDBJ whole genome shotgun (WGS) entry which is preliminary data.</text>
</comment>
<dbReference type="EMBL" id="JBHSPH010000001">
    <property type="protein sequence ID" value="MFC5861052.1"/>
    <property type="molecule type" value="Genomic_DNA"/>
</dbReference>
<evidence type="ECO:0000313" key="6">
    <source>
        <dbReference type="Proteomes" id="UP001596091"/>
    </source>
</evidence>
<dbReference type="RefSeq" id="WP_263334551.1">
    <property type="nucleotide sequence ID" value="NZ_JAGSYH010000002.1"/>
</dbReference>
<feature type="signal peptide" evidence="3">
    <location>
        <begin position="1"/>
        <end position="24"/>
    </location>
</feature>
<sequence length="600" mass="67703">MNRKCVTALLAGGLVFALSLGVVARPAASQAPDPSEKMQRDSASAEENWWKNAVIYEIYPRSFQDSNGDGVGDLNGITSRLDYLQKLGVDAIWLTPCYPSPQVDFGYDISDYEAIDPQYGTMADFDRLVAEAGKRHIRVIMDMVMNHSSDKHKWFLESRSSRDNPKRNWYVWKDGKGETETSKGEPPNNWQSDFGHSAWEWDAKTRQYYYHKFYIQQPDFNWNNPAVMKAFDDISRFWLNKGVAGFRFDAITTLFEDPNWIDDKPLLDKNGHTFLNPYGDIALDDARTNNLPGVYPVMAHYRRLFDSVSPTVFPGRRVMIGETYVPTINDLLKMYGPADKPEFELPMDTQLGFINKLDVDTFRNKLADVETKIGDNVPMLVFDNHDNPRIDARYGDGVHDTEITRVISTILFASKGASLFYYGAELGMKTTPPTRKEDVKDPVGLTGWPKEKGRDGERTPMQWDESEYAGFSTAKTWLPVPPNKAEINVKAEEADPNSLLHWYEELIHLKKTNSSLKLGSTVMIDPSNKQVLSWLRKGPGRDEVVVSVNFTAEPQTVKLASPEVRGKQAQTLLKSPGTADPASLESVALPPFGVYIGEVK</sequence>
<dbReference type="SMART" id="SM00642">
    <property type="entry name" value="Aamy"/>
    <property type="match status" value="1"/>
</dbReference>
<dbReference type="Pfam" id="PF00128">
    <property type="entry name" value="Alpha-amylase"/>
    <property type="match status" value="1"/>
</dbReference>
<comment type="similarity">
    <text evidence="1">Belongs to the glycosyl hydrolase 13 family.</text>
</comment>
<evidence type="ECO:0000313" key="5">
    <source>
        <dbReference type="EMBL" id="MFC5861052.1"/>
    </source>
</evidence>
<dbReference type="PANTHER" id="PTHR10357:SF179">
    <property type="entry name" value="NEUTRAL AND BASIC AMINO ACID TRANSPORT PROTEIN RBAT"/>
    <property type="match status" value="1"/>
</dbReference>
<feature type="region of interest" description="Disordered" evidence="2">
    <location>
        <begin position="432"/>
        <end position="460"/>
    </location>
</feature>
<dbReference type="PANTHER" id="PTHR10357">
    <property type="entry name" value="ALPHA-AMYLASE FAMILY MEMBER"/>
    <property type="match status" value="1"/>
</dbReference>
<dbReference type="Gene3D" id="2.60.40.1180">
    <property type="entry name" value="Golgi alpha-mannosidase II"/>
    <property type="match status" value="1"/>
</dbReference>
<keyword evidence="3" id="KW-0732">Signal</keyword>
<dbReference type="Proteomes" id="UP001596091">
    <property type="component" value="Unassembled WGS sequence"/>
</dbReference>
<accession>A0ABW1E9Q3</accession>
<name>A0ABW1E9Q3_9BACT</name>
<dbReference type="SUPFAM" id="SSF51011">
    <property type="entry name" value="Glycosyl hydrolase domain"/>
    <property type="match status" value="1"/>
</dbReference>
<dbReference type="InterPro" id="IPR045857">
    <property type="entry name" value="O16G_dom_2"/>
</dbReference>
<dbReference type="CDD" id="cd11333">
    <property type="entry name" value="AmyAc_SI_OligoGlu_DGase"/>
    <property type="match status" value="1"/>
</dbReference>
<keyword evidence="6" id="KW-1185">Reference proteome</keyword>
<evidence type="ECO:0000256" key="3">
    <source>
        <dbReference type="SAM" id="SignalP"/>
    </source>
</evidence>
<dbReference type="Gene3D" id="3.20.20.80">
    <property type="entry name" value="Glycosidases"/>
    <property type="match status" value="1"/>
</dbReference>
<feature type="domain" description="Glycosyl hydrolase family 13 catalytic" evidence="4">
    <location>
        <begin position="57"/>
        <end position="458"/>
    </location>
</feature>